<gene>
    <name evidence="6" type="ORF">A2Z86_12580</name>
</gene>
<dbReference type="Proteomes" id="UP000176992">
    <property type="component" value="Unassembled WGS sequence"/>
</dbReference>
<accession>A0A1F5YHE5</accession>
<dbReference type="InterPro" id="IPR007221">
    <property type="entry name" value="MreC"/>
</dbReference>
<evidence type="ECO:0000256" key="4">
    <source>
        <dbReference type="ARBA" id="ARBA00032089"/>
    </source>
</evidence>
<evidence type="ECO:0000256" key="2">
    <source>
        <dbReference type="ARBA" id="ARBA00013855"/>
    </source>
</evidence>
<evidence type="ECO:0000256" key="1">
    <source>
        <dbReference type="ARBA" id="ARBA00009369"/>
    </source>
</evidence>
<feature type="domain" description="Rod shape-determining protein MreC beta-barrel core" evidence="5">
    <location>
        <begin position="119"/>
        <end position="259"/>
    </location>
</feature>
<protein>
    <recommendedName>
        <fullName evidence="2">Cell shape-determining protein MreC</fullName>
    </recommendedName>
    <alternativeName>
        <fullName evidence="4">Cell shape protein MreC</fullName>
    </alternativeName>
</protein>
<keyword evidence="3" id="KW-0133">Cell shape</keyword>
<dbReference type="AlphaFoldDB" id="A0A1F5YHE5"/>
<dbReference type="InterPro" id="IPR055342">
    <property type="entry name" value="MreC_beta-barrel_core"/>
</dbReference>
<dbReference type="Pfam" id="PF04085">
    <property type="entry name" value="MreC"/>
    <property type="match status" value="1"/>
</dbReference>
<evidence type="ECO:0000256" key="3">
    <source>
        <dbReference type="ARBA" id="ARBA00022960"/>
    </source>
</evidence>
<dbReference type="EMBL" id="MFIV01000021">
    <property type="protein sequence ID" value="OGF99492.1"/>
    <property type="molecule type" value="Genomic_DNA"/>
</dbReference>
<comment type="caution">
    <text evidence="6">The sequence shown here is derived from an EMBL/GenBank/DDBJ whole genome shotgun (WGS) entry which is preliminary data.</text>
</comment>
<comment type="similarity">
    <text evidence="1">Belongs to the MreC family.</text>
</comment>
<dbReference type="PANTHER" id="PTHR34138">
    <property type="entry name" value="CELL SHAPE-DETERMINING PROTEIN MREC"/>
    <property type="match status" value="1"/>
</dbReference>
<evidence type="ECO:0000313" key="6">
    <source>
        <dbReference type="EMBL" id="OGF99492.1"/>
    </source>
</evidence>
<reference evidence="6 7" key="1">
    <citation type="journal article" date="2016" name="Nat. Commun.">
        <title>Thousands of microbial genomes shed light on interconnected biogeochemical processes in an aquifer system.</title>
        <authorList>
            <person name="Anantharaman K."/>
            <person name="Brown C.T."/>
            <person name="Hug L.A."/>
            <person name="Sharon I."/>
            <person name="Castelle C.J."/>
            <person name="Probst A.J."/>
            <person name="Thomas B.C."/>
            <person name="Singh A."/>
            <person name="Wilkins M.J."/>
            <person name="Karaoz U."/>
            <person name="Brodie E.L."/>
            <person name="Williams K.H."/>
            <person name="Hubbard S.S."/>
            <person name="Banfield J.F."/>
        </authorList>
    </citation>
    <scope>NUCLEOTIDE SEQUENCE [LARGE SCALE GENOMIC DNA]</scope>
</reference>
<sequence>MAKFFLFLWDHKQSLIFLLLLLLSLAALSLSGTQRFHLARQINRTIITPFQMAVSQVDYVLRLKKENEGLRKNNFILTLELFHLEEAKKQNQRLERLLDFARRAPIHFIACRVISGGLGEKPEVFIIDKGSLHGLRPNLPVLVPEGLVGKTIEIDPERTVVQLYNHQDFRVSAKPSKGEERGIAGSGPGGELYLFNIPLRTLLKEGELIVSSGMGGIFPKGIPIGTVASVEKDEEMGIKLRARLIPAVDLDKVQEVFVLADSAFVSPTAGELYEATDTLLNLWNEP</sequence>
<proteinExistence type="inferred from homology"/>
<dbReference type="Gene3D" id="2.40.10.340">
    <property type="entry name" value="Rod shape-determining protein MreC, domain 1"/>
    <property type="match status" value="1"/>
</dbReference>
<dbReference type="GO" id="GO:0008360">
    <property type="term" value="P:regulation of cell shape"/>
    <property type="evidence" value="ECO:0007669"/>
    <property type="project" value="UniProtKB-KW"/>
</dbReference>
<dbReference type="InterPro" id="IPR042177">
    <property type="entry name" value="Cell/Rod_1"/>
</dbReference>
<dbReference type="PANTHER" id="PTHR34138:SF1">
    <property type="entry name" value="CELL SHAPE-DETERMINING PROTEIN MREC"/>
    <property type="match status" value="1"/>
</dbReference>
<dbReference type="InterPro" id="IPR042175">
    <property type="entry name" value="Cell/Rod_MreC_2"/>
</dbReference>
<organism evidence="6 7">
    <name type="scientific">Candidatus Glassbacteria bacterium GWA2_58_10</name>
    <dbReference type="NCBI Taxonomy" id="1817865"/>
    <lineage>
        <taxon>Bacteria</taxon>
        <taxon>Candidatus Glassiibacteriota</taxon>
    </lineage>
</organism>
<evidence type="ECO:0000259" key="5">
    <source>
        <dbReference type="Pfam" id="PF04085"/>
    </source>
</evidence>
<evidence type="ECO:0000313" key="7">
    <source>
        <dbReference type="Proteomes" id="UP000176992"/>
    </source>
</evidence>
<dbReference type="GO" id="GO:0005886">
    <property type="term" value="C:plasma membrane"/>
    <property type="evidence" value="ECO:0007669"/>
    <property type="project" value="TreeGrafter"/>
</dbReference>
<dbReference type="Gene3D" id="2.40.10.350">
    <property type="entry name" value="Rod shape-determining protein MreC, domain 2"/>
    <property type="match status" value="1"/>
</dbReference>
<name>A0A1F5YHE5_9BACT</name>